<gene>
    <name evidence="1" type="ORF">EVB03_05560</name>
</gene>
<dbReference type="AlphaFoldDB" id="A0A520MFQ8"/>
<protein>
    <recommendedName>
        <fullName evidence="3">Flagellar FliJ protein</fullName>
    </recommendedName>
</protein>
<dbReference type="Proteomes" id="UP000315889">
    <property type="component" value="Unassembled WGS sequence"/>
</dbReference>
<organism evidence="1 2">
    <name type="scientific">SAR92 clade bacterium</name>
    <dbReference type="NCBI Taxonomy" id="2315479"/>
    <lineage>
        <taxon>Bacteria</taxon>
        <taxon>Pseudomonadati</taxon>
        <taxon>Pseudomonadota</taxon>
        <taxon>Gammaproteobacteria</taxon>
        <taxon>Cellvibrionales</taxon>
        <taxon>Porticoccaceae</taxon>
        <taxon>SAR92 clade</taxon>
    </lineage>
</organism>
<name>A0A520MFQ8_9GAMM</name>
<dbReference type="EMBL" id="SHBP01000006">
    <property type="protein sequence ID" value="RZO20064.1"/>
    <property type="molecule type" value="Genomic_DNA"/>
</dbReference>
<evidence type="ECO:0008006" key="3">
    <source>
        <dbReference type="Google" id="ProtNLM"/>
    </source>
</evidence>
<reference evidence="1 2" key="1">
    <citation type="submission" date="2019-02" db="EMBL/GenBank/DDBJ databases">
        <title>Prokaryotic population dynamics and viral predation in marine succession experiment using metagenomics: the confinement effect.</title>
        <authorList>
            <person name="Haro-Moreno J.M."/>
            <person name="Rodriguez-Valera F."/>
            <person name="Lopez-Perez M."/>
        </authorList>
    </citation>
    <scope>NUCLEOTIDE SEQUENCE [LARGE SCALE GENOMIC DNA]</scope>
    <source>
        <strain evidence="1">MED-G170</strain>
    </source>
</reference>
<proteinExistence type="predicted"/>
<evidence type="ECO:0000313" key="2">
    <source>
        <dbReference type="Proteomes" id="UP000315889"/>
    </source>
</evidence>
<evidence type="ECO:0000313" key="1">
    <source>
        <dbReference type="EMBL" id="RZO20064.1"/>
    </source>
</evidence>
<accession>A0A520MFQ8</accession>
<sequence>MTNINPVWDVLASQANSAVLKAEARLEKFAKHKQKIVVRQEKISALLVEYSNHSEKIQSNGGSGEIDNSRKFIAQLMDLQNRTHHEYINVEADYGRAKKALILANQEKLKADFLSQREKEIQHQLLVTKEKRELELQGITQFNLKR</sequence>
<comment type="caution">
    <text evidence="1">The sequence shown here is derived from an EMBL/GenBank/DDBJ whole genome shotgun (WGS) entry which is preliminary data.</text>
</comment>